<sequence>MSLLRRPNAAAAFWHLTFSPPTRLRFAAHFSSSPHHLPSTSGFPFKMPAARSPIRVFIAGGSYAGLSAAGNLLDLCEGRNPRMFGEEEYAHHKDHKNISVEITIADERDGYYHLIGSPLALADKDFAKKAWVKFTDIPAFDHPSVNFVIGSVTAVDPAAKTATTIDTVTKEATVHAYDYFFCGTGLRRVWPTVPQSLTKKQFLIEAEEQIHTVTNARHGVVVVGGGAVGIEMAAELKLVCPNVNVTLAHSRDKLLSSEGLSDECKDRSLELLREAGVDVLLNHRLLKSNKVETLDGSIKYDVEFENGHRLSASEVIMAVSRPTPTTSYLPESVLTSEGLVKINANLSIAGELPNASYHFCAGDAADWPGIKRCGGAMHGGHYAAQNIHQNILNELTGQEVKHQVLEVWPPCIGLAIGKKAVASGADGTTYGEDVMQSYFRDDLGWTICWDYMELGKKTTSV</sequence>
<dbReference type="PANTHER" id="PTHR43735:SF24">
    <property type="entry name" value="NUCLEOTIDE-DISULPHIDE OXIDOREDUCTASE AMID-LIKE, PUTATIVE (AFU_ORTHOLOGUE AFUA_1G17180)-RELATED"/>
    <property type="match status" value="1"/>
</dbReference>
<dbReference type="SUPFAM" id="SSF51905">
    <property type="entry name" value="FAD/NAD(P)-binding domain"/>
    <property type="match status" value="1"/>
</dbReference>
<evidence type="ECO:0000313" key="2">
    <source>
        <dbReference type="EMBL" id="CEJ92357.1"/>
    </source>
</evidence>
<dbReference type="HOGENOM" id="CLU_029131_1_0_1"/>
<keyword evidence="3" id="KW-1185">Reference proteome</keyword>
<dbReference type="STRING" id="1531966.A0A0A1TNY1"/>
<dbReference type="EMBL" id="CDHN01000004">
    <property type="protein sequence ID" value="CEJ92357.1"/>
    <property type="molecule type" value="Genomic_DNA"/>
</dbReference>
<dbReference type="GO" id="GO:0050660">
    <property type="term" value="F:flavin adenine dinucleotide binding"/>
    <property type="evidence" value="ECO:0007669"/>
    <property type="project" value="TreeGrafter"/>
</dbReference>
<evidence type="ECO:0000313" key="3">
    <source>
        <dbReference type="Proteomes" id="UP000039046"/>
    </source>
</evidence>
<dbReference type="Proteomes" id="UP000039046">
    <property type="component" value="Unassembled WGS sequence"/>
</dbReference>
<dbReference type="InterPro" id="IPR036188">
    <property type="entry name" value="FAD/NAD-bd_sf"/>
</dbReference>
<dbReference type="Gene3D" id="3.50.50.100">
    <property type="match status" value="1"/>
</dbReference>
<proteinExistence type="predicted"/>
<accession>A0A0A1TNY1</accession>
<dbReference type="PANTHER" id="PTHR43735">
    <property type="entry name" value="APOPTOSIS-INDUCING FACTOR 1"/>
    <property type="match status" value="1"/>
</dbReference>
<dbReference type="AlphaFoldDB" id="A0A0A1TNY1"/>
<gene>
    <name evidence="2" type="ORF">VHEMI08013</name>
</gene>
<evidence type="ECO:0000259" key="1">
    <source>
        <dbReference type="Pfam" id="PF07992"/>
    </source>
</evidence>
<organism evidence="2 3">
    <name type="scientific">[Torrubiella] hemipterigena</name>
    <dbReference type="NCBI Taxonomy" id="1531966"/>
    <lineage>
        <taxon>Eukaryota</taxon>
        <taxon>Fungi</taxon>
        <taxon>Dikarya</taxon>
        <taxon>Ascomycota</taxon>
        <taxon>Pezizomycotina</taxon>
        <taxon>Sordariomycetes</taxon>
        <taxon>Hypocreomycetidae</taxon>
        <taxon>Hypocreales</taxon>
        <taxon>Clavicipitaceae</taxon>
        <taxon>Clavicipitaceae incertae sedis</taxon>
        <taxon>'Torrubiella' clade</taxon>
    </lineage>
</organism>
<protein>
    <recommendedName>
        <fullName evidence="1">FAD/NAD(P)-binding domain-containing protein</fullName>
    </recommendedName>
</protein>
<reference evidence="2 3" key="1">
    <citation type="journal article" date="2015" name="Genome Announc.">
        <title>Draft Genome Sequence and Gene Annotation of the Entomopathogenic Fungus Verticillium hemipterigenum.</title>
        <authorList>
            <person name="Horn F."/>
            <person name="Habel A."/>
            <person name="Scharf D.H."/>
            <person name="Dworschak J."/>
            <person name="Brakhage A.A."/>
            <person name="Guthke R."/>
            <person name="Hertweck C."/>
            <person name="Linde J."/>
        </authorList>
    </citation>
    <scope>NUCLEOTIDE SEQUENCE [LARGE SCALE GENOMIC DNA]</scope>
</reference>
<dbReference type="Pfam" id="PF07992">
    <property type="entry name" value="Pyr_redox_2"/>
    <property type="match status" value="1"/>
</dbReference>
<dbReference type="OrthoDB" id="202203at2759"/>
<name>A0A0A1TNY1_9HYPO</name>
<dbReference type="GO" id="GO:0004174">
    <property type="term" value="F:electron-transferring-flavoprotein dehydrogenase activity"/>
    <property type="evidence" value="ECO:0007669"/>
    <property type="project" value="TreeGrafter"/>
</dbReference>
<dbReference type="InterPro" id="IPR023753">
    <property type="entry name" value="FAD/NAD-binding_dom"/>
</dbReference>
<dbReference type="PRINTS" id="PR00368">
    <property type="entry name" value="FADPNR"/>
</dbReference>
<dbReference type="GO" id="GO:0005737">
    <property type="term" value="C:cytoplasm"/>
    <property type="evidence" value="ECO:0007669"/>
    <property type="project" value="TreeGrafter"/>
</dbReference>
<feature type="domain" description="FAD/NAD(P)-binding" evidence="1">
    <location>
        <begin position="55"/>
        <end position="348"/>
    </location>
</feature>